<dbReference type="Gene3D" id="1.10.10.60">
    <property type="entry name" value="Homeodomain-like"/>
    <property type="match status" value="1"/>
</dbReference>
<keyword evidence="1" id="KW-0805">Transcription regulation</keyword>
<dbReference type="GO" id="GO:0003700">
    <property type="term" value="F:DNA-binding transcription factor activity"/>
    <property type="evidence" value="ECO:0007669"/>
    <property type="project" value="InterPro"/>
</dbReference>
<dbReference type="SMART" id="SM00342">
    <property type="entry name" value="HTH_ARAC"/>
    <property type="match status" value="1"/>
</dbReference>
<dbReference type="AlphaFoldDB" id="A0A0F6YN67"/>
<dbReference type="EMBL" id="CP011125">
    <property type="protein sequence ID" value="AKF11591.1"/>
    <property type="molecule type" value="Genomic_DNA"/>
</dbReference>
<feature type="chain" id="PRO_5002512954" evidence="4">
    <location>
        <begin position="21"/>
        <end position="277"/>
    </location>
</feature>
<evidence type="ECO:0000256" key="3">
    <source>
        <dbReference type="ARBA" id="ARBA00023163"/>
    </source>
</evidence>
<dbReference type="Pfam" id="PF20240">
    <property type="entry name" value="DUF6597"/>
    <property type="match status" value="1"/>
</dbReference>
<evidence type="ECO:0000256" key="1">
    <source>
        <dbReference type="ARBA" id="ARBA00023015"/>
    </source>
</evidence>
<dbReference type="PANTHER" id="PTHR46796:SF15">
    <property type="entry name" value="BLL1074 PROTEIN"/>
    <property type="match status" value="1"/>
</dbReference>
<evidence type="ECO:0000313" key="6">
    <source>
        <dbReference type="EMBL" id="AKF11591.1"/>
    </source>
</evidence>
<proteinExistence type="predicted"/>
<feature type="signal peptide" evidence="4">
    <location>
        <begin position="1"/>
        <end position="20"/>
    </location>
</feature>
<protein>
    <submittedName>
        <fullName evidence="6">Transcriptional regulator, AraC family protein</fullName>
    </submittedName>
</protein>
<dbReference type="Pfam" id="PF12833">
    <property type="entry name" value="HTH_18"/>
    <property type="match status" value="1"/>
</dbReference>
<keyword evidence="2" id="KW-0238">DNA-binding</keyword>
<name>A0A0F6YN67_9BACT</name>
<accession>A0A0F6YN67</accession>
<evidence type="ECO:0000313" key="7">
    <source>
        <dbReference type="Proteomes" id="UP000034883"/>
    </source>
</evidence>
<keyword evidence="4" id="KW-0732">Signal</keyword>
<dbReference type="InterPro" id="IPR046532">
    <property type="entry name" value="DUF6597"/>
</dbReference>
<keyword evidence="7" id="KW-1185">Reference proteome</keyword>
<dbReference type="KEGG" id="samy:DB32_008740"/>
<evidence type="ECO:0000259" key="5">
    <source>
        <dbReference type="PROSITE" id="PS01124"/>
    </source>
</evidence>
<evidence type="ECO:0000256" key="4">
    <source>
        <dbReference type="SAM" id="SignalP"/>
    </source>
</evidence>
<sequence length="277" mass="30365">MLARAVTTMLFSVLTTRAFAPPRALARFVECVRVIDAPELARLRYERLPDGKTELVVRIDGRGADAGAMGTRTRAVSKDAGPLASAVVVRFRAAGAYPFFGMPMSELTDRHTSIETLWGGSGRALEDALAGARSGEARVRVMLSALEARLASDRVFEPAAAATVRRATRTIAAMETLPRVDALAAHVGLSERQLRRAFDAVIGVGPKHYLRIVRFQRAIAMLRADVPRPPWGVIARDAGYFDQAHMIAELREMTGRAPSELARRLAERRRELALRNP</sequence>
<keyword evidence="3" id="KW-0804">Transcription</keyword>
<reference evidence="6 7" key="1">
    <citation type="submission" date="2015-03" db="EMBL/GenBank/DDBJ databases">
        <title>Genome assembly of Sandaracinus amylolyticus DSM 53668.</title>
        <authorList>
            <person name="Sharma G."/>
            <person name="Subramanian S."/>
        </authorList>
    </citation>
    <scope>NUCLEOTIDE SEQUENCE [LARGE SCALE GENOMIC DNA]</scope>
    <source>
        <strain evidence="6 7">DSM 53668</strain>
    </source>
</reference>
<dbReference type="Proteomes" id="UP000034883">
    <property type="component" value="Chromosome"/>
</dbReference>
<dbReference type="GO" id="GO:0043565">
    <property type="term" value="F:sequence-specific DNA binding"/>
    <property type="evidence" value="ECO:0007669"/>
    <property type="project" value="InterPro"/>
</dbReference>
<feature type="domain" description="HTH araC/xylS-type" evidence="5">
    <location>
        <begin position="179"/>
        <end position="264"/>
    </location>
</feature>
<dbReference type="STRING" id="927083.DB32_008740"/>
<gene>
    <name evidence="6" type="ORF">DB32_008740</name>
</gene>
<dbReference type="PROSITE" id="PS01124">
    <property type="entry name" value="HTH_ARAC_FAMILY_2"/>
    <property type="match status" value="1"/>
</dbReference>
<organism evidence="6 7">
    <name type="scientific">Sandaracinus amylolyticus</name>
    <dbReference type="NCBI Taxonomy" id="927083"/>
    <lineage>
        <taxon>Bacteria</taxon>
        <taxon>Pseudomonadati</taxon>
        <taxon>Myxococcota</taxon>
        <taxon>Polyangia</taxon>
        <taxon>Polyangiales</taxon>
        <taxon>Sandaracinaceae</taxon>
        <taxon>Sandaracinus</taxon>
    </lineage>
</organism>
<dbReference type="InterPro" id="IPR018060">
    <property type="entry name" value="HTH_AraC"/>
</dbReference>
<dbReference type="InterPro" id="IPR050204">
    <property type="entry name" value="AraC_XylS_family_regulators"/>
</dbReference>
<evidence type="ECO:0000256" key="2">
    <source>
        <dbReference type="ARBA" id="ARBA00023125"/>
    </source>
</evidence>
<dbReference type="PANTHER" id="PTHR46796">
    <property type="entry name" value="HTH-TYPE TRANSCRIPTIONAL ACTIVATOR RHAS-RELATED"/>
    <property type="match status" value="1"/>
</dbReference>